<dbReference type="SUPFAM" id="SSF63829">
    <property type="entry name" value="Calcium-dependent phosphotriesterase"/>
    <property type="match status" value="1"/>
</dbReference>
<evidence type="ECO:0000256" key="2">
    <source>
        <dbReference type="ARBA" id="ARBA00022737"/>
    </source>
</evidence>
<feature type="region of interest" description="Disordered" evidence="4">
    <location>
        <begin position="30"/>
        <end position="63"/>
    </location>
</feature>
<dbReference type="AlphaFoldDB" id="A0A918ADY7"/>
<dbReference type="PROSITE" id="PS00678">
    <property type="entry name" value="WD_REPEATS_1"/>
    <property type="match status" value="1"/>
</dbReference>
<evidence type="ECO:0008006" key="7">
    <source>
        <dbReference type="Google" id="ProtNLM"/>
    </source>
</evidence>
<keyword evidence="6" id="KW-1185">Reference proteome</keyword>
<sequence>MPGFPLLRSIVIILVAGVCTAGLTGCSPAVEAPDRARPSSSQPEKSPASSSVPAPAPTGEGHTDVRSVAFGRLRGRQVAVTAGAEGRVRIWWLPTLEPAADPLPGNRAAVVELDGRSAVFAADRLGGRLWDLDTRRELLHVPAPVSAFAFGRLRGSPVLFTGDRRGRVKIWDLTSGTLAGSLNTGTDLRITALASAQAGSRPILVVAIGNHGDDSGHAQFWDLATRRRTGAALLTGGEAESFDQLQITPLDGRPILAAGSMYGLKRWDLESRYGLGPSIENRQEDGRLFAFPSFTMAFDGRRPVLVTGQFSGAPLQLRDPINGSVLAELAVQHQGAVTALAAGTLDGDQMLLSGGDDGAVRLWNLRTRKQIGGPTPSGPS</sequence>
<accession>A0A918ADY7</accession>
<feature type="repeat" description="WD" evidence="3">
    <location>
        <begin position="330"/>
        <end position="373"/>
    </location>
</feature>
<dbReference type="PROSITE" id="PS50294">
    <property type="entry name" value="WD_REPEATS_REGION"/>
    <property type="match status" value="1"/>
</dbReference>
<dbReference type="InterPro" id="IPR015943">
    <property type="entry name" value="WD40/YVTN_repeat-like_dom_sf"/>
</dbReference>
<organism evidence="5 6">
    <name type="scientific">Nonomuraea glycinis</name>
    <dbReference type="NCBI Taxonomy" id="2047744"/>
    <lineage>
        <taxon>Bacteria</taxon>
        <taxon>Bacillati</taxon>
        <taxon>Actinomycetota</taxon>
        <taxon>Actinomycetes</taxon>
        <taxon>Streptosporangiales</taxon>
        <taxon>Streptosporangiaceae</taxon>
        <taxon>Nonomuraea</taxon>
    </lineage>
</organism>
<evidence type="ECO:0000313" key="6">
    <source>
        <dbReference type="Proteomes" id="UP000660745"/>
    </source>
</evidence>
<dbReference type="InterPro" id="IPR001680">
    <property type="entry name" value="WD40_rpt"/>
</dbReference>
<gene>
    <name evidence="5" type="ORF">GCM10012278_82860</name>
</gene>
<dbReference type="EMBL" id="BMNK01000022">
    <property type="protein sequence ID" value="GGP16963.1"/>
    <property type="molecule type" value="Genomic_DNA"/>
</dbReference>
<reference evidence="5" key="2">
    <citation type="submission" date="2020-09" db="EMBL/GenBank/DDBJ databases">
        <authorList>
            <person name="Sun Q."/>
            <person name="Zhou Y."/>
        </authorList>
    </citation>
    <scope>NUCLEOTIDE SEQUENCE</scope>
    <source>
        <strain evidence="5">CGMCC 4.7430</strain>
    </source>
</reference>
<keyword evidence="1 3" id="KW-0853">WD repeat</keyword>
<reference evidence="5" key="1">
    <citation type="journal article" date="2014" name="Int. J. Syst. Evol. Microbiol.">
        <title>Complete genome sequence of Corynebacterium casei LMG S-19264T (=DSM 44701T), isolated from a smear-ripened cheese.</title>
        <authorList>
            <consortium name="US DOE Joint Genome Institute (JGI-PGF)"/>
            <person name="Walter F."/>
            <person name="Albersmeier A."/>
            <person name="Kalinowski J."/>
            <person name="Ruckert C."/>
        </authorList>
    </citation>
    <scope>NUCLEOTIDE SEQUENCE</scope>
    <source>
        <strain evidence="5">CGMCC 4.7430</strain>
    </source>
</reference>
<feature type="compositionally biased region" description="Low complexity" evidence="4">
    <location>
        <begin position="38"/>
        <end position="53"/>
    </location>
</feature>
<dbReference type="RefSeq" id="WP_189144247.1">
    <property type="nucleotide sequence ID" value="NZ_BMNK01000022.1"/>
</dbReference>
<proteinExistence type="predicted"/>
<dbReference type="PROSITE" id="PS50082">
    <property type="entry name" value="WD_REPEATS_2"/>
    <property type="match status" value="1"/>
</dbReference>
<evidence type="ECO:0000256" key="3">
    <source>
        <dbReference type="PROSITE-ProRule" id="PRU00221"/>
    </source>
</evidence>
<dbReference type="Proteomes" id="UP000660745">
    <property type="component" value="Unassembled WGS sequence"/>
</dbReference>
<protein>
    <recommendedName>
        <fullName evidence="7">WD40 repeat domain-containing protein</fullName>
    </recommendedName>
</protein>
<dbReference type="Gene3D" id="2.130.10.10">
    <property type="entry name" value="YVTN repeat-like/Quinoprotein amine dehydrogenase"/>
    <property type="match status" value="2"/>
</dbReference>
<dbReference type="Pfam" id="PF00400">
    <property type="entry name" value="WD40"/>
    <property type="match status" value="1"/>
</dbReference>
<dbReference type="PANTHER" id="PTHR19848:SF8">
    <property type="entry name" value="F-BOX AND WD REPEAT DOMAIN CONTAINING 7"/>
    <property type="match status" value="1"/>
</dbReference>
<keyword evidence="2" id="KW-0677">Repeat</keyword>
<dbReference type="InterPro" id="IPR019775">
    <property type="entry name" value="WD40_repeat_CS"/>
</dbReference>
<dbReference type="SMART" id="SM00320">
    <property type="entry name" value="WD40"/>
    <property type="match status" value="3"/>
</dbReference>
<dbReference type="PANTHER" id="PTHR19848">
    <property type="entry name" value="WD40 REPEAT PROTEIN"/>
    <property type="match status" value="1"/>
</dbReference>
<comment type="caution">
    <text evidence="5">The sequence shown here is derived from an EMBL/GenBank/DDBJ whole genome shotgun (WGS) entry which is preliminary data.</text>
</comment>
<evidence type="ECO:0000313" key="5">
    <source>
        <dbReference type="EMBL" id="GGP16963.1"/>
    </source>
</evidence>
<evidence type="ECO:0000256" key="4">
    <source>
        <dbReference type="SAM" id="MobiDB-lite"/>
    </source>
</evidence>
<name>A0A918ADY7_9ACTN</name>
<evidence type="ECO:0000256" key="1">
    <source>
        <dbReference type="ARBA" id="ARBA00022574"/>
    </source>
</evidence>